<dbReference type="STRING" id="568069.A0A1J1IK27"/>
<feature type="coiled-coil region" evidence="1">
    <location>
        <begin position="542"/>
        <end position="576"/>
    </location>
</feature>
<feature type="coiled-coil region" evidence="1">
    <location>
        <begin position="602"/>
        <end position="643"/>
    </location>
</feature>
<feature type="coiled-coil region" evidence="1">
    <location>
        <begin position="313"/>
        <end position="459"/>
    </location>
</feature>
<dbReference type="EMBL" id="CVRI01000054">
    <property type="protein sequence ID" value="CRL00591.1"/>
    <property type="molecule type" value="Genomic_DNA"/>
</dbReference>
<name>A0A1J1IK27_9DIPT</name>
<feature type="coiled-coil region" evidence="1">
    <location>
        <begin position="734"/>
        <end position="782"/>
    </location>
</feature>
<organism evidence="2 3">
    <name type="scientific">Clunio marinus</name>
    <dbReference type="NCBI Taxonomy" id="568069"/>
    <lineage>
        <taxon>Eukaryota</taxon>
        <taxon>Metazoa</taxon>
        <taxon>Ecdysozoa</taxon>
        <taxon>Arthropoda</taxon>
        <taxon>Hexapoda</taxon>
        <taxon>Insecta</taxon>
        <taxon>Pterygota</taxon>
        <taxon>Neoptera</taxon>
        <taxon>Endopterygota</taxon>
        <taxon>Diptera</taxon>
        <taxon>Nematocera</taxon>
        <taxon>Chironomoidea</taxon>
        <taxon>Chironomidae</taxon>
        <taxon>Clunio</taxon>
    </lineage>
</organism>
<dbReference type="OrthoDB" id="188741at2759"/>
<keyword evidence="3" id="KW-1185">Reference proteome</keyword>
<reference evidence="2 3" key="1">
    <citation type="submission" date="2015-04" db="EMBL/GenBank/DDBJ databases">
        <authorList>
            <person name="Syromyatnikov M.Y."/>
            <person name="Popov V.N."/>
        </authorList>
    </citation>
    <scope>NUCLEOTIDE SEQUENCE [LARGE SCALE GENOMIC DNA]</scope>
</reference>
<evidence type="ECO:0000256" key="1">
    <source>
        <dbReference type="SAM" id="Coils"/>
    </source>
</evidence>
<sequence>MEMVITAKEEDEEQIEFQEPLIGTELLSADHPLLERFQKALKEHLLKVKNELEEEIVDLDNSIQEKDLEIEEVGSKLFDLNKEIEGQRDQLDKYSKQILDMSDKRKTNEEKAARLKAEANNKEASCKDLKRMINEISQEIASMRVLESEITKWNDEIQSEIALAKRIVSKDSKDKILASEEKKKMDLILFKLDSEVRKNETQLSNIEDQIREHNDSIASLNKSLADANVDLEGLQQEQKKLMQAWGEIIIAVQHRDKILSKTKTELFKEQEEHKLLQASIETTKKFVMKELETSEKLNEFKDRMMLQISESENIKLEQKLDHFKSILEKTESDIEQARSEGLLTKNHVTKLSNKLEKLNREKLEMEEKILDLLQDQVTTDKAGQHRGVLLRNTQEERRKLEIIMAQTENQLSLTILDLEKWRGNVQKAKEHVDQMQKEHNEADLEANNVNEEIEKLKVATKNKMVMLDSLHKQLEQMIENLGGKEMSLKEAQVIDLEKKIAELNVSIKESQQFWLRIQSMVAELSEKRAQQMDEIFIGRKQLMVVEQKALKVEAELEQSQMEQKEINRSLSILNNKLDQASVKLYEKRKMHEKGAVECEIAHKETINKLKDAEMDVLRLEQDITELGREIEEFKQEMTDKHNEALSWETKVKMASEAKKLQDDELAKSSEIGIMKAEIHRMEVKYAQLKKIQEKMVQALENSVYHRDHIHDAAKVREKKTGTKNKTQSNIKHKLNEMMNKLKIIKIELKTNQKQFTEFQAREQEIKDKIAAKEQDIQREKMQDCLLQTEIEQSLLLKQKNLENIVKRQKRTKSYKTLQTCTYLPKLKAATVMDAELQRQTEIHQHLLEILESLQRDFPAHKFPIEKILQTLRN</sequence>
<evidence type="ECO:0000313" key="2">
    <source>
        <dbReference type="EMBL" id="CRL00591.1"/>
    </source>
</evidence>
<keyword evidence="1" id="KW-0175">Coiled coil</keyword>
<feature type="coiled-coil region" evidence="1">
    <location>
        <begin position="34"/>
        <end position="149"/>
    </location>
</feature>
<gene>
    <name evidence="2" type="ORF">CLUMA_CG013851</name>
</gene>
<accession>A0A1J1IK27</accession>
<dbReference type="GO" id="GO:0035082">
    <property type="term" value="P:axoneme assembly"/>
    <property type="evidence" value="ECO:0007669"/>
    <property type="project" value="InterPro"/>
</dbReference>
<dbReference type="PANTHER" id="PTHR16275:SF8">
    <property type="entry name" value="COILED-COIL DOMAIN-CONTAINING PROTEIN 40"/>
    <property type="match status" value="1"/>
</dbReference>
<dbReference type="PANTHER" id="PTHR16275">
    <property type="entry name" value="COILED-COIL DOMAIN-CONTAINING PROTEIN 40"/>
    <property type="match status" value="1"/>
</dbReference>
<proteinExistence type="predicted"/>
<protein>
    <submittedName>
        <fullName evidence="2">CLUMA_CG013851, isoform A</fullName>
    </submittedName>
</protein>
<dbReference type="Proteomes" id="UP000183832">
    <property type="component" value="Unassembled WGS sequence"/>
</dbReference>
<evidence type="ECO:0000313" key="3">
    <source>
        <dbReference type="Proteomes" id="UP000183832"/>
    </source>
</evidence>
<dbReference type="GO" id="GO:0005737">
    <property type="term" value="C:cytoplasm"/>
    <property type="evidence" value="ECO:0007669"/>
    <property type="project" value="TreeGrafter"/>
</dbReference>
<dbReference type="InterPro" id="IPR037386">
    <property type="entry name" value="CCDC40"/>
</dbReference>
<dbReference type="AlphaFoldDB" id="A0A1J1IK27"/>
<feature type="coiled-coil region" evidence="1">
    <location>
        <begin position="196"/>
        <end position="244"/>
    </location>
</feature>